<proteinExistence type="inferred from homology"/>
<evidence type="ECO:0000256" key="4">
    <source>
        <dbReference type="ARBA" id="ARBA00023134"/>
    </source>
</evidence>
<accession>A0A1H1Y6C2</accession>
<feature type="binding site" evidence="5">
    <location>
        <position position="151"/>
    </location>
    <ligand>
        <name>phosphoenolpyruvate</name>
        <dbReference type="ChEBI" id="CHEBI:58702"/>
    </ligand>
</feature>
<gene>
    <name evidence="5" type="primary">fbiD</name>
    <name evidence="6" type="ORF">SAMN04489717_5300</name>
</gene>
<evidence type="ECO:0000256" key="5">
    <source>
        <dbReference type="HAMAP-Rule" id="MF_02114"/>
    </source>
</evidence>
<feature type="binding site" evidence="5">
    <location>
        <position position="170"/>
    </location>
    <ligand>
        <name>phosphoenolpyruvate</name>
        <dbReference type="ChEBI" id="CHEBI:58702"/>
    </ligand>
</feature>
<dbReference type="EC" id="2.7.7.105" evidence="5"/>
<sequence length="232" mass="23508">MSTHERPVAPAGSIGWSLVVPVKPAAVGKSRLAPFAGGHRTELAQAMAIDTITAALACPRVVELLAITPDPEFAAILAGVGAVVVTDEPAAGLNAALLHGARLARSRRPEGAVAAMLADLPALRPNELTTALDAATAWPTSFVPDAAGVGTTLYCASPGVEFAPRFGGPSRLAHLDAGAVELMPVPITSVRRDVDTGADLHQARDLGVGPRTRAALAAMARAGDPVAETGTS</sequence>
<dbReference type="PANTHER" id="PTHR40392">
    <property type="entry name" value="2-PHOSPHO-L-LACTATE GUANYLYLTRANSFERASE"/>
    <property type="match status" value="1"/>
</dbReference>
<comment type="similarity">
    <text evidence="5">Belongs to the CofC family.</text>
</comment>
<dbReference type="RefSeq" id="WP_092656222.1">
    <property type="nucleotide sequence ID" value="NZ_LT629732.1"/>
</dbReference>
<dbReference type="UniPathway" id="UPA00071"/>
<dbReference type="SUPFAM" id="SSF53448">
    <property type="entry name" value="Nucleotide-diphospho-sugar transferases"/>
    <property type="match status" value="1"/>
</dbReference>
<dbReference type="GO" id="GO:0052645">
    <property type="term" value="P:F420-0 metabolic process"/>
    <property type="evidence" value="ECO:0007669"/>
    <property type="project" value="UniProtKB-UniRule"/>
</dbReference>
<evidence type="ECO:0000256" key="1">
    <source>
        <dbReference type="ARBA" id="ARBA00022679"/>
    </source>
</evidence>
<dbReference type="Gene3D" id="3.90.550.10">
    <property type="entry name" value="Spore Coat Polysaccharide Biosynthesis Protein SpsA, Chain A"/>
    <property type="match status" value="1"/>
</dbReference>
<evidence type="ECO:0000313" key="6">
    <source>
        <dbReference type="EMBL" id="SDT16576.1"/>
    </source>
</evidence>
<dbReference type="HAMAP" id="MF_02114">
    <property type="entry name" value="CofC"/>
    <property type="match status" value="1"/>
</dbReference>
<keyword evidence="1 5" id="KW-0808">Transferase</keyword>
<dbReference type="Proteomes" id="UP000198983">
    <property type="component" value="Chromosome I"/>
</dbReference>
<reference evidence="6 7" key="1">
    <citation type="submission" date="2016-10" db="EMBL/GenBank/DDBJ databases">
        <authorList>
            <person name="de Groot N.N."/>
        </authorList>
    </citation>
    <scope>NUCLEOTIDE SEQUENCE [LARGE SCALE GENOMIC DNA]</scope>
    <source>
        <strain evidence="6 7">DSM 22024</strain>
    </source>
</reference>
<keyword evidence="3 5" id="KW-0547">Nucleotide-binding</keyword>
<organism evidence="6 7">
    <name type="scientific">Actinopolymorpha singaporensis</name>
    <dbReference type="NCBI Taxonomy" id="117157"/>
    <lineage>
        <taxon>Bacteria</taxon>
        <taxon>Bacillati</taxon>
        <taxon>Actinomycetota</taxon>
        <taxon>Actinomycetes</taxon>
        <taxon>Propionibacteriales</taxon>
        <taxon>Actinopolymorphaceae</taxon>
        <taxon>Actinopolymorpha</taxon>
    </lineage>
</organism>
<evidence type="ECO:0000256" key="3">
    <source>
        <dbReference type="ARBA" id="ARBA00022741"/>
    </source>
</evidence>
<feature type="binding site" evidence="5">
    <location>
        <position position="167"/>
    </location>
    <ligand>
        <name>phosphoenolpyruvate</name>
        <dbReference type="ChEBI" id="CHEBI:58702"/>
    </ligand>
</feature>
<dbReference type="Pfam" id="PF01983">
    <property type="entry name" value="CofC"/>
    <property type="match status" value="1"/>
</dbReference>
<dbReference type="NCBIfam" id="TIGR03552">
    <property type="entry name" value="F420_cofC"/>
    <property type="match status" value="1"/>
</dbReference>
<evidence type="ECO:0000313" key="7">
    <source>
        <dbReference type="Proteomes" id="UP000198983"/>
    </source>
</evidence>
<dbReference type="InterPro" id="IPR029044">
    <property type="entry name" value="Nucleotide-diphossugar_trans"/>
</dbReference>
<dbReference type="AlphaFoldDB" id="A0A1H1Y6C2"/>
<dbReference type="EMBL" id="LT629732">
    <property type="protein sequence ID" value="SDT16576.1"/>
    <property type="molecule type" value="Genomic_DNA"/>
</dbReference>
<keyword evidence="2 5" id="KW-0548">Nucleotidyltransferase</keyword>
<dbReference type="PANTHER" id="PTHR40392:SF1">
    <property type="entry name" value="2-PHOSPHO-L-LACTATE GUANYLYLTRANSFERASE"/>
    <property type="match status" value="1"/>
</dbReference>
<dbReference type="OrthoDB" id="9151145at2"/>
<keyword evidence="7" id="KW-1185">Reference proteome</keyword>
<dbReference type="GO" id="GO:0043814">
    <property type="term" value="F:phospholactate guanylyltransferase activity"/>
    <property type="evidence" value="ECO:0007669"/>
    <property type="project" value="InterPro"/>
</dbReference>
<keyword evidence="4 5" id="KW-0342">GTP-binding</keyword>
<dbReference type="GO" id="GO:0005525">
    <property type="term" value="F:GTP binding"/>
    <property type="evidence" value="ECO:0007669"/>
    <property type="project" value="UniProtKB-KW"/>
</dbReference>
<protein>
    <recommendedName>
        <fullName evidence="5">Phosphoenolpyruvate guanylyltransferase</fullName>
        <shortName evidence="5">PEP guanylyltransferase</shortName>
        <ecNumber evidence="5">2.7.7.105</ecNumber>
    </recommendedName>
</protein>
<dbReference type="InterPro" id="IPR002835">
    <property type="entry name" value="CofC"/>
</dbReference>
<dbReference type="STRING" id="117157.SAMN04489717_5300"/>
<comment type="pathway">
    <text evidence="5">Cofactor biosynthesis; coenzyme F420 biosynthesis.</text>
</comment>
<comment type="function">
    <text evidence="5">Guanylyltransferase that catalyzes the activation of phosphoenolpyruvate (PEP) as enolpyruvoyl-2-diphospho-5'-guanosine, via the condensation of PEP with GTP. It is involved in the biosynthesis of coenzyme F420, a hydride carrier cofactor.</text>
</comment>
<name>A0A1H1Y6C2_9ACTN</name>
<comment type="catalytic activity">
    <reaction evidence="5">
        <text>phosphoenolpyruvate + GTP + H(+) = enolpyruvoyl-2-diphospho-5'-guanosine + diphosphate</text>
        <dbReference type="Rhea" id="RHEA:30519"/>
        <dbReference type="ChEBI" id="CHEBI:15378"/>
        <dbReference type="ChEBI" id="CHEBI:33019"/>
        <dbReference type="ChEBI" id="CHEBI:37565"/>
        <dbReference type="ChEBI" id="CHEBI:58702"/>
        <dbReference type="ChEBI" id="CHEBI:143701"/>
        <dbReference type="EC" id="2.7.7.105"/>
    </reaction>
</comment>
<evidence type="ECO:0000256" key="2">
    <source>
        <dbReference type="ARBA" id="ARBA00022695"/>
    </source>
</evidence>